<dbReference type="PROSITE" id="PS51411">
    <property type="entry name" value="PSP1_C"/>
    <property type="match status" value="1"/>
</dbReference>
<proteinExistence type="predicted"/>
<dbReference type="PANTHER" id="PTHR43830">
    <property type="entry name" value="PROTEIN PSP1"/>
    <property type="match status" value="1"/>
</dbReference>
<dbReference type="PANTHER" id="PTHR43830:SF3">
    <property type="entry name" value="PROTEIN PSP1"/>
    <property type="match status" value="1"/>
</dbReference>
<name>A0A9D1DRH5_9FIRM</name>
<feature type="domain" description="PSP1 C-terminal" evidence="1">
    <location>
        <begin position="61"/>
        <end position="146"/>
    </location>
</feature>
<sequence>MAEVIGVRFKNIGKVYYFDPDGVVLKKGDMVIVETARGVECGEVAMENREIPEDKIVQPLKKLIRVANKDDLKRIAENRIREKSAFDICCKKIEAHKLEMKLVDVEYTFDNSKILFYFTADGRVDFRELVKDLASVFRTRIELRQIGVRDEAKMIGGLGICGRPFCCSSFLGGFQPVSIKMAKEQGLSLNPVKISGTCGRLMCCLKYEQEAYLDLLRSTPKVNAVVMTPEGKGVVIDQNLLTGTLKVRLEKSPDAAPQLFQVKQVRLLRDGQIRVDKNELEKLKNLEKN</sequence>
<dbReference type="InterPro" id="IPR007557">
    <property type="entry name" value="PSP1_C"/>
</dbReference>
<reference evidence="2" key="2">
    <citation type="journal article" date="2021" name="PeerJ">
        <title>Extensive microbial diversity within the chicken gut microbiome revealed by metagenomics and culture.</title>
        <authorList>
            <person name="Gilroy R."/>
            <person name="Ravi A."/>
            <person name="Getino M."/>
            <person name="Pursley I."/>
            <person name="Horton D.L."/>
            <person name="Alikhan N.F."/>
            <person name="Baker D."/>
            <person name="Gharbi K."/>
            <person name="Hall N."/>
            <person name="Watson M."/>
            <person name="Adriaenssens E.M."/>
            <person name="Foster-Nyarko E."/>
            <person name="Jarju S."/>
            <person name="Secka A."/>
            <person name="Antonio M."/>
            <person name="Oren A."/>
            <person name="Chaudhuri R.R."/>
            <person name="La Ragione R."/>
            <person name="Hildebrand F."/>
            <person name="Pallen M.J."/>
        </authorList>
    </citation>
    <scope>NUCLEOTIDE SEQUENCE</scope>
    <source>
        <strain evidence="2">ChiSjej1B19-7085</strain>
    </source>
</reference>
<dbReference type="Proteomes" id="UP000886785">
    <property type="component" value="Unassembled WGS sequence"/>
</dbReference>
<comment type="caution">
    <text evidence="2">The sequence shown here is derived from an EMBL/GenBank/DDBJ whole genome shotgun (WGS) entry which is preliminary data.</text>
</comment>
<gene>
    <name evidence="2" type="ORF">IAA54_08230</name>
</gene>
<organism evidence="2 3">
    <name type="scientific">Candidatus Gallacutalibacter pullicola</name>
    <dbReference type="NCBI Taxonomy" id="2840830"/>
    <lineage>
        <taxon>Bacteria</taxon>
        <taxon>Bacillati</taxon>
        <taxon>Bacillota</taxon>
        <taxon>Clostridia</taxon>
        <taxon>Eubacteriales</taxon>
        <taxon>Candidatus Gallacutalibacter</taxon>
    </lineage>
</organism>
<dbReference type="NCBIfam" id="NF041131">
    <property type="entry name" value="RicT_YaaT_fam"/>
    <property type="match status" value="1"/>
</dbReference>
<protein>
    <submittedName>
        <fullName evidence="2">Stage 0 sporulation family protein</fullName>
    </submittedName>
</protein>
<evidence type="ECO:0000259" key="1">
    <source>
        <dbReference type="PROSITE" id="PS51411"/>
    </source>
</evidence>
<dbReference type="GO" id="GO:0005737">
    <property type="term" value="C:cytoplasm"/>
    <property type="evidence" value="ECO:0007669"/>
    <property type="project" value="TreeGrafter"/>
</dbReference>
<accession>A0A9D1DRH5</accession>
<dbReference type="EMBL" id="DVHF01000093">
    <property type="protein sequence ID" value="HIR57642.1"/>
    <property type="molecule type" value="Genomic_DNA"/>
</dbReference>
<evidence type="ECO:0000313" key="3">
    <source>
        <dbReference type="Proteomes" id="UP000886785"/>
    </source>
</evidence>
<reference evidence="2" key="1">
    <citation type="submission" date="2020-10" db="EMBL/GenBank/DDBJ databases">
        <authorList>
            <person name="Gilroy R."/>
        </authorList>
    </citation>
    <scope>NUCLEOTIDE SEQUENCE</scope>
    <source>
        <strain evidence="2">ChiSjej1B19-7085</strain>
    </source>
</reference>
<dbReference type="InterPro" id="IPR047767">
    <property type="entry name" value="PSP1-like"/>
</dbReference>
<evidence type="ECO:0000313" key="2">
    <source>
        <dbReference type="EMBL" id="HIR57642.1"/>
    </source>
</evidence>
<dbReference type="Pfam" id="PF04468">
    <property type="entry name" value="PSP1"/>
    <property type="match status" value="1"/>
</dbReference>
<dbReference type="AlphaFoldDB" id="A0A9D1DRH5"/>